<organism evidence="9 10">
    <name type="scientific">Serinibacter arcticus</name>
    <dbReference type="NCBI Taxonomy" id="1655435"/>
    <lineage>
        <taxon>Bacteria</taxon>
        <taxon>Bacillati</taxon>
        <taxon>Actinomycetota</taxon>
        <taxon>Actinomycetes</taxon>
        <taxon>Micrococcales</taxon>
        <taxon>Beutenbergiaceae</taxon>
        <taxon>Serinibacter</taxon>
    </lineage>
</organism>
<feature type="transmembrane region" description="Helical" evidence="7">
    <location>
        <begin position="190"/>
        <end position="210"/>
    </location>
</feature>
<comment type="caution">
    <text evidence="9">The sequence shown here is derived from an EMBL/GenBank/DDBJ whole genome shotgun (WGS) entry which is preliminary data.</text>
</comment>
<accession>A0A4Z1DW69</accession>
<dbReference type="InterPro" id="IPR000412">
    <property type="entry name" value="ABC_2_transport"/>
</dbReference>
<dbReference type="InterPro" id="IPR051784">
    <property type="entry name" value="Nod_factor_ABC_transporter"/>
</dbReference>
<dbReference type="GO" id="GO:0043190">
    <property type="term" value="C:ATP-binding cassette (ABC) transporter complex"/>
    <property type="evidence" value="ECO:0007669"/>
    <property type="project" value="InterPro"/>
</dbReference>
<feature type="transmembrane region" description="Helical" evidence="7">
    <location>
        <begin position="47"/>
        <end position="66"/>
    </location>
</feature>
<evidence type="ECO:0000256" key="5">
    <source>
        <dbReference type="ARBA" id="ARBA00023251"/>
    </source>
</evidence>
<dbReference type="Proteomes" id="UP000297318">
    <property type="component" value="Unassembled WGS sequence"/>
</dbReference>
<comment type="subcellular location">
    <subcellularLocation>
        <location evidence="1">Membrane</location>
        <topology evidence="1">Multi-pass membrane protein</topology>
    </subcellularLocation>
</comment>
<dbReference type="EMBL" id="RHPJ01000005">
    <property type="protein sequence ID" value="TGO03825.1"/>
    <property type="molecule type" value="Genomic_DNA"/>
</dbReference>
<keyword evidence="2 7" id="KW-0812">Transmembrane</keyword>
<evidence type="ECO:0000259" key="8">
    <source>
        <dbReference type="Pfam" id="PF01061"/>
    </source>
</evidence>
<dbReference type="InterPro" id="IPR013525">
    <property type="entry name" value="ABC2_TM"/>
</dbReference>
<evidence type="ECO:0000256" key="4">
    <source>
        <dbReference type="ARBA" id="ARBA00023136"/>
    </source>
</evidence>
<keyword evidence="3 7" id="KW-1133">Transmembrane helix</keyword>
<sequence>MSTTATTSPSGGARSPRTATPAGARPVAFLRLVGLHVRAQFLETVRVPVAVISAALFPALAAFFFVVPNEAVAGDPLFATQAISQLGVFAVMSACLFTHGTGVAEDRGQPFDGYVRTLPAGAAPRLVGRVLNGLCFTAISIVPLALVGVFFTDATLPALRLVVAVGAVLAIAVPFTLLGLAIGYSLTSKAAIAVVQVVLFPLAFAGGLFLPPDMFPGWLDAVSTGLPSRAAREVMVLATTGEVGYGYAVPVFLAWVAVFAAMAVVAYRNDEGRRFR</sequence>
<evidence type="ECO:0000256" key="3">
    <source>
        <dbReference type="ARBA" id="ARBA00022989"/>
    </source>
</evidence>
<feature type="transmembrane region" description="Helical" evidence="7">
    <location>
        <begin position="158"/>
        <end position="183"/>
    </location>
</feature>
<keyword evidence="10" id="KW-1185">Reference proteome</keyword>
<dbReference type="OrthoDB" id="3745966at2"/>
<dbReference type="PANTHER" id="PTHR43229">
    <property type="entry name" value="NODULATION PROTEIN J"/>
    <property type="match status" value="1"/>
</dbReference>
<dbReference type="PANTHER" id="PTHR43229:SF6">
    <property type="entry name" value="ABC-TYPE MULTIDRUG TRANSPORT SYSTEM, PERMEASE COMPONENT"/>
    <property type="match status" value="1"/>
</dbReference>
<evidence type="ECO:0000313" key="9">
    <source>
        <dbReference type="EMBL" id="TGO03825.1"/>
    </source>
</evidence>
<dbReference type="Pfam" id="PF01061">
    <property type="entry name" value="ABC2_membrane"/>
    <property type="match status" value="1"/>
</dbReference>
<dbReference type="RefSeq" id="WP_135850854.1">
    <property type="nucleotide sequence ID" value="NZ_RHPJ01000005.1"/>
</dbReference>
<dbReference type="PIRSF" id="PIRSF006648">
    <property type="entry name" value="DrrB"/>
    <property type="match status" value="1"/>
</dbReference>
<proteinExistence type="predicted"/>
<evidence type="ECO:0000256" key="2">
    <source>
        <dbReference type="ARBA" id="ARBA00022692"/>
    </source>
</evidence>
<dbReference type="GO" id="GO:0046677">
    <property type="term" value="P:response to antibiotic"/>
    <property type="evidence" value="ECO:0007669"/>
    <property type="project" value="UniProtKB-KW"/>
</dbReference>
<dbReference type="AlphaFoldDB" id="A0A4Z1DW69"/>
<evidence type="ECO:0000256" key="6">
    <source>
        <dbReference type="SAM" id="MobiDB-lite"/>
    </source>
</evidence>
<evidence type="ECO:0000313" key="10">
    <source>
        <dbReference type="Proteomes" id="UP000297318"/>
    </source>
</evidence>
<feature type="transmembrane region" description="Helical" evidence="7">
    <location>
        <begin position="245"/>
        <end position="267"/>
    </location>
</feature>
<keyword evidence="5" id="KW-0046">Antibiotic resistance</keyword>
<evidence type="ECO:0000256" key="7">
    <source>
        <dbReference type="SAM" id="Phobius"/>
    </source>
</evidence>
<evidence type="ECO:0000256" key="1">
    <source>
        <dbReference type="ARBA" id="ARBA00004141"/>
    </source>
</evidence>
<keyword evidence="4 7" id="KW-0472">Membrane</keyword>
<dbReference type="GO" id="GO:0140359">
    <property type="term" value="F:ABC-type transporter activity"/>
    <property type="evidence" value="ECO:0007669"/>
    <property type="project" value="InterPro"/>
</dbReference>
<feature type="compositionally biased region" description="Low complexity" evidence="6">
    <location>
        <begin position="1"/>
        <end position="15"/>
    </location>
</feature>
<feature type="region of interest" description="Disordered" evidence="6">
    <location>
        <begin position="1"/>
        <end position="20"/>
    </location>
</feature>
<feature type="transmembrane region" description="Helical" evidence="7">
    <location>
        <begin position="78"/>
        <end position="97"/>
    </location>
</feature>
<protein>
    <recommendedName>
        <fullName evidence="8">ABC-2 type transporter transmembrane domain-containing protein</fullName>
    </recommendedName>
</protein>
<feature type="transmembrane region" description="Helical" evidence="7">
    <location>
        <begin position="130"/>
        <end position="152"/>
    </location>
</feature>
<gene>
    <name evidence="9" type="ORF">SERN_2837</name>
</gene>
<name>A0A4Z1DW69_9MICO</name>
<reference evidence="9 10" key="1">
    <citation type="submission" date="2018-11" db="EMBL/GenBank/DDBJ databases">
        <title>Complete genome sequencing of the Actinobacteria Serinibacter sp. K3-2.</title>
        <authorList>
            <person name="Rakitin A.L."/>
            <person name="Beletsky A.V."/>
            <person name="Mardanov A.V."/>
            <person name="Ravin N.V."/>
            <person name="Gromova A.S."/>
            <person name="Filippova S.N."/>
            <person name="Gal'Chenko V.F."/>
        </authorList>
    </citation>
    <scope>NUCLEOTIDE SEQUENCE [LARGE SCALE GENOMIC DNA]</scope>
    <source>
        <strain evidence="9 10">K3-2</strain>
    </source>
</reference>
<feature type="domain" description="ABC-2 type transporter transmembrane" evidence="8">
    <location>
        <begin position="37"/>
        <end position="234"/>
    </location>
</feature>